<dbReference type="Gene3D" id="1.20.1250.20">
    <property type="entry name" value="MFS general substrate transporter like domains"/>
    <property type="match status" value="2"/>
</dbReference>
<dbReference type="EMBL" id="CATVXE010000004">
    <property type="protein sequence ID" value="CAJ0680970.1"/>
    <property type="molecule type" value="Genomic_DNA"/>
</dbReference>
<organism evidence="9 11">
    <name type="scientific">Ralstonia mannitolilytica</name>
    <dbReference type="NCBI Taxonomy" id="105219"/>
    <lineage>
        <taxon>Bacteria</taxon>
        <taxon>Pseudomonadati</taxon>
        <taxon>Pseudomonadota</taxon>
        <taxon>Betaproteobacteria</taxon>
        <taxon>Burkholderiales</taxon>
        <taxon>Burkholderiaceae</taxon>
        <taxon>Ralstonia</taxon>
    </lineage>
</organism>
<keyword evidence="3" id="KW-1003">Cell membrane</keyword>
<evidence type="ECO:0000313" key="11">
    <source>
        <dbReference type="Proteomes" id="UP001190002"/>
    </source>
</evidence>
<feature type="transmembrane region" description="Helical" evidence="7">
    <location>
        <begin position="151"/>
        <end position="173"/>
    </location>
</feature>
<protein>
    <submittedName>
        <fullName evidence="9">Fosfomycin resistance protein AbaF</fullName>
    </submittedName>
</protein>
<evidence type="ECO:0000256" key="6">
    <source>
        <dbReference type="ARBA" id="ARBA00023136"/>
    </source>
</evidence>
<dbReference type="SUPFAM" id="SSF103473">
    <property type="entry name" value="MFS general substrate transporter"/>
    <property type="match status" value="1"/>
</dbReference>
<dbReference type="InterPro" id="IPR005828">
    <property type="entry name" value="MFS_sugar_transport-like"/>
</dbReference>
<dbReference type="PANTHER" id="PTHR43045">
    <property type="entry name" value="SHIKIMATE TRANSPORTER"/>
    <property type="match status" value="1"/>
</dbReference>
<feature type="transmembrane region" description="Helical" evidence="7">
    <location>
        <begin position="25"/>
        <end position="44"/>
    </location>
</feature>
<feature type="transmembrane region" description="Helical" evidence="7">
    <location>
        <begin position="395"/>
        <end position="417"/>
    </location>
</feature>
<evidence type="ECO:0000256" key="1">
    <source>
        <dbReference type="ARBA" id="ARBA00004651"/>
    </source>
</evidence>
<keyword evidence="2" id="KW-0813">Transport</keyword>
<feature type="transmembrane region" description="Helical" evidence="7">
    <location>
        <begin position="304"/>
        <end position="323"/>
    </location>
</feature>
<keyword evidence="6 7" id="KW-0472">Membrane</keyword>
<dbReference type="InterPro" id="IPR020846">
    <property type="entry name" value="MFS_dom"/>
</dbReference>
<dbReference type="EMBL" id="CAUDKV010000001">
    <property type="protein sequence ID" value="CAJ0851375.1"/>
    <property type="molecule type" value="Genomic_DNA"/>
</dbReference>
<feature type="transmembrane region" description="Helical" evidence="7">
    <location>
        <begin position="86"/>
        <end position="107"/>
    </location>
</feature>
<dbReference type="Proteomes" id="UP001190452">
    <property type="component" value="Unassembled WGS sequence"/>
</dbReference>
<proteinExistence type="predicted"/>
<comment type="subcellular location">
    <subcellularLocation>
        <location evidence="1">Cell membrane</location>
        <topology evidence="1">Multi-pass membrane protein</topology>
    </subcellularLocation>
</comment>
<dbReference type="AlphaFoldDB" id="A0AAD2AJ68"/>
<feature type="transmembrane region" description="Helical" evidence="7">
    <location>
        <begin position="113"/>
        <end position="139"/>
    </location>
</feature>
<dbReference type="PROSITE" id="PS00217">
    <property type="entry name" value="SUGAR_TRANSPORT_2"/>
    <property type="match status" value="1"/>
</dbReference>
<evidence type="ECO:0000259" key="8">
    <source>
        <dbReference type="PROSITE" id="PS50850"/>
    </source>
</evidence>
<keyword evidence="5 7" id="KW-1133">Transmembrane helix</keyword>
<evidence type="ECO:0000313" key="12">
    <source>
        <dbReference type="Proteomes" id="UP001190452"/>
    </source>
</evidence>
<evidence type="ECO:0000256" key="7">
    <source>
        <dbReference type="SAM" id="Phobius"/>
    </source>
</evidence>
<evidence type="ECO:0000313" key="10">
    <source>
        <dbReference type="EMBL" id="CAJ0851375.1"/>
    </source>
</evidence>
<name>A0AAD2AJ68_9RALS</name>
<dbReference type="CDD" id="cd17369">
    <property type="entry name" value="MFS_ShiA_like"/>
    <property type="match status" value="1"/>
</dbReference>
<evidence type="ECO:0000256" key="2">
    <source>
        <dbReference type="ARBA" id="ARBA00022448"/>
    </source>
</evidence>
<dbReference type="GO" id="GO:0022857">
    <property type="term" value="F:transmembrane transporter activity"/>
    <property type="evidence" value="ECO:0007669"/>
    <property type="project" value="InterPro"/>
</dbReference>
<feature type="domain" description="Major facilitator superfamily (MFS) profile" evidence="8">
    <location>
        <begin position="13"/>
        <end position="422"/>
    </location>
</feature>
<sequence length="434" mass="46329">MQATQSTAQPRRAAMASFIGTTVEWYDFYSYATAAALVFGPLFFPGENRLLGLLASFGSFAIGFLARPIGGVLFGRIGDKLGRKRALMGTLTLMAVATVLIGCLPTYAQAGWIAPVALVALRVLQGIAVGGEWGGAVLLAGEHAPKGRRTFFASFAQLGSAGGLILSMLAFSAVSRLEPEAFMAWGWRLPFLASAVLLAVGFVIRMSVNESPEFEAMQASGDVAKQPLAEAFKAWALIALAIGANVYGIAGVYFSNIFMISYATQYLQLDRAMILDCMFWVAVLQFFVQLGAATLADRFGTRRMLVILAAFAVVVPFIMLPLVRMGEAHTVFAGVAIATLAESGYYAIIAGFVSGMFAARIRYTAISLSYQVCGAFAGGLTPLLATVLADRFFPLWWPMAIFYAGFAALSLMCVLWIGKGRPVAEEPALDARAA</sequence>
<feature type="transmembrane region" description="Helical" evidence="7">
    <location>
        <begin position="272"/>
        <end position="292"/>
    </location>
</feature>
<keyword evidence="4 7" id="KW-0812">Transmembrane</keyword>
<comment type="caution">
    <text evidence="9">The sequence shown here is derived from an EMBL/GenBank/DDBJ whole genome shotgun (WGS) entry which is preliminary data.</text>
</comment>
<dbReference type="GO" id="GO:0005886">
    <property type="term" value="C:plasma membrane"/>
    <property type="evidence" value="ECO:0007669"/>
    <property type="project" value="UniProtKB-SubCell"/>
</dbReference>
<dbReference type="InterPro" id="IPR036259">
    <property type="entry name" value="MFS_trans_sf"/>
</dbReference>
<evidence type="ECO:0000256" key="4">
    <source>
        <dbReference type="ARBA" id="ARBA00022692"/>
    </source>
</evidence>
<feature type="transmembrane region" description="Helical" evidence="7">
    <location>
        <begin position="234"/>
        <end position="260"/>
    </location>
</feature>
<reference evidence="9 12" key="1">
    <citation type="submission" date="2023-07" db="EMBL/GenBank/DDBJ databases">
        <authorList>
            <person name="Peeters C."/>
        </authorList>
    </citation>
    <scope>NUCLEOTIDE SEQUENCE</scope>
    <source>
        <strain evidence="10 12">R-77569</strain>
        <strain evidence="9">R-77591</strain>
    </source>
</reference>
<accession>A0AAD2AJ68</accession>
<evidence type="ECO:0000313" key="9">
    <source>
        <dbReference type="EMBL" id="CAJ0680970.1"/>
    </source>
</evidence>
<dbReference type="Pfam" id="PF00083">
    <property type="entry name" value="Sugar_tr"/>
    <property type="match status" value="1"/>
</dbReference>
<evidence type="ECO:0000256" key="3">
    <source>
        <dbReference type="ARBA" id="ARBA00022475"/>
    </source>
</evidence>
<dbReference type="Proteomes" id="UP001190002">
    <property type="component" value="Unassembled WGS sequence"/>
</dbReference>
<gene>
    <name evidence="9" type="primary">abaF_1</name>
    <name evidence="10" type="ORF">R77569_00479</name>
    <name evidence="9" type="ORF">R77591_01100</name>
</gene>
<feature type="transmembrane region" description="Helical" evidence="7">
    <location>
        <begin position="368"/>
        <end position="389"/>
    </location>
</feature>
<dbReference type="PROSITE" id="PS50850">
    <property type="entry name" value="MFS"/>
    <property type="match status" value="1"/>
</dbReference>
<feature type="transmembrane region" description="Helical" evidence="7">
    <location>
        <begin position="185"/>
        <end position="204"/>
    </location>
</feature>
<dbReference type="InterPro" id="IPR005829">
    <property type="entry name" value="Sugar_transporter_CS"/>
</dbReference>
<evidence type="ECO:0000256" key="5">
    <source>
        <dbReference type="ARBA" id="ARBA00022989"/>
    </source>
</evidence>
<feature type="transmembrane region" description="Helical" evidence="7">
    <location>
        <begin position="50"/>
        <end position="74"/>
    </location>
</feature>
<dbReference type="PANTHER" id="PTHR43045:SF1">
    <property type="entry name" value="SHIKIMATE TRANSPORTER"/>
    <property type="match status" value="1"/>
</dbReference>
<keyword evidence="12" id="KW-1185">Reference proteome</keyword>
<dbReference type="RefSeq" id="WP_104565668.1">
    <property type="nucleotide sequence ID" value="NZ_CATVXE010000004.1"/>
</dbReference>